<sequence length="219" mass="23065">MDALTTATALWGAVVASGLYHGINPGMGWPLAVSAALMDRTPGALFRALVALALGHLVAMVAVLFPFAVLMFLVDWQRQIQIGAACLVIGLGIYLLINRRHPRFLARVPPSRLALWSFLAAMAHGAGLMLVPIYLGICQTLDSDAGHAAAATLMQGNLAVAASVAVAHTLAMTLAGGALALGVYHWLGLKFLSRSWFNLDVVWALSLILVGGLSLLLPH</sequence>
<dbReference type="RefSeq" id="WP_012177433.1">
    <property type="nucleotide sequence ID" value="NC_009952.1"/>
</dbReference>
<evidence type="ECO:0000256" key="1">
    <source>
        <dbReference type="SAM" id="Phobius"/>
    </source>
</evidence>
<feature type="transmembrane region" description="Helical" evidence="1">
    <location>
        <begin position="113"/>
        <end position="137"/>
    </location>
</feature>
<dbReference type="Proteomes" id="UP000006833">
    <property type="component" value="Chromosome"/>
</dbReference>
<reference evidence="3" key="1">
    <citation type="journal article" date="2010" name="ISME J.">
        <title>The complete genome sequence of the algal symbiont Dinoroseobacter shibae: a hitchhiker's guide to life in the sea.</title>
        <authorList>
            <person name="Wagner-Dobler I."/>
            <person name="Ballhausen B."/>
            <person name="Berger M."/>
            <person name="Brinkhoff T."/>
            <person name="Buchholz I."/>
            <person name="Bunk B."/>
            <person name="Cypionka H."/>
            <person name="Daniel R."/>
            <person name="Drepper T."/>
            <person name="Gerdts G."/>
            <person name="Hahnke S."/>
            <person name="Han C."/>
            <person name="Jahn D."/>
            <person name="Kalhoefer D."/>
            <person name="Kiss H."/>
            <person name="Klenk H.P."/>
            <person name="Kyrpides N."/>
            <person name="Liebl W."/>
            <person name="Liesegang H."/>
            <person name="Meincke L."/>
            <person name="Pati A."/>
            <person name="Petersen J."/>
            <person name="Piekarski T."/>
            <person name="Pommerenke C."/>
            <person name="Pradella S."/>
            <person name="Pukall R."/>
            <person name="Rabus R."/>
            <person name="Stackebrandt E."/>
            <person name="Thole S."/>
            <person name="Thompson L."/>
            <person name="Tielen P."/>
            <person name="Tomasch J."/>
            <person name="von Jan M."/>
            <person name="Wanphrut N."/>
            <person name="Wichels A."/>
            <person name="Zech H."/>
            <person name="Simon M."/>
        </authorList>
    </citation>
    <scope>NUCLEOTIDE SEQUENCE [LARGE SCALE GENOMIC DNA]</scope>
    <source>
        <strain evidence="3">DSM 16493 / NCIMB 14021 / DFL 12</strain>
    </source>
</reference>
<dbReference type="STRING" id="398580.Dshi_0756"/>
<keyword evidence="1" id="KW-0472">Membrane</keyword>
<dbReference type="OrthoDB" id="8850092at2"/>
<gene>
    <name evidence="2" type="ordered locus">Dshi_0756</name>
</gene>
<accession>A8LQV8</accession>
<evidence type="ECO:0000313" key="3">
    <source>
        <dbReference type="Proteomes" id="UP000006833"/>
    </source>
</evidence>
<keyword evidence="1" id="KW-1133">Transmembrane helix</keyword>
<dbReference type="EMBL" id="CP000830">
    <property type="protein sequence ID" value="ABV92501.1"/>
    <property type="molecule type" value="Genomic_DNA"/>
</dbReference>
<organism evidence="2 3">
    <name type="scientific">Dinoroseobacter shibae (strain DSM 16493 / NCIMB 14021 / DFL 12)</name>
    <dbReference type="NCBI Taxonomy" id="398580"/>
    <lineage>
        <taxon>Bacteria</taxon>
        <taxon>Pseudomonadati</taxon>
        <taxon>Pseudomonadota</taxon>
        <taxon>Alphaproteobacteria</taxon>
        <taxon>Rhodobacterales</taxon>
        <taxon>Roseobacteraceae</taxon>
        <taxon>Dinoroseobacter</taxon>
    </lineage>
</organism>
<feature type="transmembrane region" description="Helical" evidence="1">
    <location>
        <begin position="196"/>
        <end position="217"/>
    </location>
</feature>
<evidence type="ECO:0000313" key="2">
    <source>
        <dbReference type="EMBL" id="ABV92501.1"/>
    </source>
</evidence>
<dbReference type="AlphaFoldDB" id="A8LQV8"/>
<evidence type="ECO:0008006" key="4">
    <source>
        <dbReference type="Google" id="ProtNLM"/>
    </source>
</evidence>
<feature type="transmembrane region" description="Helical" evidence="1">
    <location>
        <begin position="158"/>
        <end position="184"/>
    </location>
</feature>
<keyword evidence="1" id="KW-0812">Transmembrane</keyword>
<name>A8LQV8_DINSH</name>
<feature type="transmembrane region" description="Helical" evidence="1">
    <location>
        <begin position="80"/>
        <end position="97"/>
    </location>
</feature>
<dbReference type="HOGENOM" id="CLU_082430_0_0_5"/>
<dbReference type="KEGG" id="dsh:Dshi_0756"/>
<proteinExistence type="predicted"/>
<dbReference type="eggNOG" id="ENOG50318MJ">
    <property type="taxonomic scope" value="Bacteria"/>
</dbReference>
<feature type="transmembrane region" description="Helical" evidence="1">
    <location>
        <begin position="44"/>
        <end position="73"/>
    </location>
</feature>
<keyword evidence="3" id="KW-1185">Reference proteome</keyword>
<protein>
    <recommendedName>
        <fullName evidence="4">Arginine/ornithine antiporter ArcD</fullName>
    </recommendedName>
</protein>